<dbReference type="RefSeq" id="WP_188070274.1">
    <property type="nucleotide sequence ID" value="NZ_BSPS01000026.1"/>
</dbReference>
<dbReference type="CDD" id="cd06225">
    <property type="entry name" value="HAMP"/>
    <property type="match status" value="1"/>
</dbReference>
<protein>
    <recommendedName>
        <fullName evidence="3">histidine kinase</fullName>
        <ecNumber evidence="3">2.7.13.3</ecNumber>
    </recommendedName>
</protein>
<evidence type="ECO:0000256" key="10">
    <source>
        <dbReference type="SAM" id="Phobius"/>
    </source>
</evidence>
<feature type="domain" description="Histidine kinase" evidence="11">
    <location>
        <begin position="236"/>
        <end position="430"/>
    </location>
</feature>
<name>A0A7W6BJA4_9SPHN</name>
<dbReference type="InterPro" id="IPR036890">
    <property type="entry name" value="HATPase_C_sf"/>
</dbReference>
<dbReference type="EC" id="2.7.13.3" evidence="3"/>
<dbReference type="InterPro" id="IPR050980">
    <property type="entry name" value="2C_sensor_his_kinase"/>
</dbReference>
<dbReference type="InterPro" id="IPR003594">
    <property type="entry name" value="HATPase_dom"/>
</dbReference>
<evidence type="ECO:0000256" key="7">
    <source>
        <dbReference type="ARBA" id="ARBA00022741"/>
    </source>
</evidence>
<feature type="transmembrane region" description="Helical" evidence="10">
    <location>
        <begin position="158"/>
        <end position="179"/>
    </location>
</feature>
<evidence type="ECO:0000313" key="14">
    <source>
        <dbReference type="Proteomes" id="UP000571950"/>
    </source>
</evidence>
<dbReference type="SMART" id="SM00388">
    <property type="entry name" value="HisKA"/>
    <property type="match status" value="1"/>
</dbReference>
<evidence type="ECO:0000256" key="4">
    <source>
        <dbReference type="ARBA" id="ARBA00022475"/>
    </source>
</evidence>
<dbReference type="Gene3D" id="3.30.565.10">
    <property type="entry name" value="Histidine kinase-like ATPase, C-terminal domain"/>
    <property type="match status" value="1"/>
</dbReference>
<dbReference type="SMART" id="SM00304">
    <property type="entry name" value="HAMP"/>
    <property type="match status" value="1"/>
</dbReference>
<accession>A0A7W6BJA4</accession>
<organism evidence="13 14">
    <name type="scientific">Sphingobium jiangsuense</name>
    <dbReference type="NCBI Taxonomy" id="870476"/>
    <lineage>
        <taxon>Bacteria</taxon>
        <taxon>Pseudomonadati</taxon>
        <taxon>Pseudomonadota</taxon>
        <taxon>Alphaproteobacteria</taxon>
        <taxon>Sphingomonadales</taxon>
        <taxon>Sphingomonadaceae</taxon>
        <taxon>Sphingobium</taxon>
    </lineage>
</organism>
<dbReference type="InterPro" id="IPR004358">
    <property type="entry name" value="Sig_transdc_His_kin-like_C"/>
</dbReference>
<dbReference type="PRINTS" id="PR00344">
    <property type="entry name" value="BCTRLSENSOR"/>
</dbReference>
<evidence type="ECO:0000256" key="1">
    <source>
        <dbReference type="ARBA" id="ARBA00000085"/>
    </source>
</evidence>
<evidence type="ECO:0000256" key="2">
    <source>
        <dbReference type="ARBA" id="ARBA00004651"/>
    </source>
</evidence>
<keyword evidence="4" id="KW-1003">Cell membrane</keyword>
<keyword evidence="10" id="KW-0812">Transmembrane</keyword>
<dbReference type="EMBL" id="JACIDT010000001">
    <property type="protein sequence ID" value="MBB3924730.1"/>
    <property type="molecule type" value="Genomic_DNA"/>
</dbReference>
<gene>
    <name evidence="13" type="ORF">GGR43_000424</name>
</gene>
<keyword evidence="10" id="KW-0472">Membrane</keyword>
<evidence type="ECO:0000256" key="6">
    <source>
        <dbReference type="ARBA" id="ARBA00022679"/>
    </source>
</evidence>
<keyword evidence="5" id="KW-0597">Phosphoprotein</keyword>
<keyword evidence="9" id="KW-0067">ATP-binding</keyword>
<dbReference type="Gene3D" id="1.10.287.130">
    <property type="match status" value="1"/>
</dbReference>
<dbReference type="GO" id="GO:0005886">
    <property type="term" value="C:plasma membrane"/>
    <property type="evidence" value="ECO:0007669"/>
    <property type="project" value="UniProtKB-SubCell"/>
</dbReference>
<comment type="caution">
    <text evidence="13">The sequence shown here is derived from an EMBL/GenBank/DDBJ whole genome shotgun (WGS) entry which is preliminary data.</text>
</comment>
<dbReference type="CDD" id="cd00082">
    <property type="entry name" value="HisKA"/>
    <property type="match status" value="1"/>
</dbReference>
<evidence type="ECO:0000256" key="8">
    <source>
        <dbReference type="ARBA" id="ARBA00022777"/>
    </source>
</evidence>
<keyword evidence="14" id="KW-1185">Reference proteome</keyword>
<keyword evidence="7" id="KW-0547">Nucleotide-binding</keyword>
<dbReference type="InterPro" id="IPR005467">
    <property type="entry name" value="His_kinase_dom"/>
</dbReference>
<evidence type="ECO:0000256" key="9">
    <source>
        <dbReference type="ARBA" id="ARBA00022840"/>
    </source>
</evidence>
<dbReference type="Pfam" id="PF02518">
    <property type="entry name" value="HATPase_c"/>
    <property type="match status" value="1"/>
</dbReference>
<dbReference type="PROSITE" id="PS50885">
    <property type="entry name" value="HAMP"/>
    <property type="match status" value="1"/>
</dbReference>
<keyword evidence="10" id="KW-1133">Transmembrane helix</keyword>
<keyword evidence="8" id="KW-0418">Kinase</keyword>
<reference evidence="13 14" key="1">
    <citation type="submission" date="2020-08" db="EMBL/GenBank/DDBJ databases">
        <title>Genomic Encyclopedia of Type Strains, Phase IV (KMG-IV): sequencing the most valuable type-strain genomes for metagenomic binning, comparative biology and taxonomic classification.</title>
        <authorList>
            <person name="Goeker M."/>
        </authorList>
    </citation>
    <scope>NUCLEOTIDE SEQUENCE [LARGE SCALE GENOMIC DNA]</scope>
    <source>
        <strain evidence="13 14">DSM 26189</strain>
    </source>
</reference>
<sequence length="430" mass="47073">MKRLRFWPDRLAGRIALLLFGALLLELVGSELLFRRIETGVIARERASQLAQQIGVADRLLAETPVSARAEAARRLWRAPLTMGWHAAAPPVRGAVKPDLAAIDSRLRAAQPRLAGREIRMAAERKALVGAWRLADGSWASFRATGYLDTAMPLQGHIGAVVMLGVCVTVLALALARLLGRPLRKLSDAADRVGREDAMPVAVEGPREVRQVASAFNAMQARLLDQVNERIQSLAAVSHDLRTPIARLRLRAATVRNRETRAAMGHDLDEMESFIRSLLDYLRGFDPEEERLIDLASMVITIVHDAQDAGGDVRYEGPAALEMVTKPLKLQRAIANLVQNAIRHAGQAEVRLSREEGAVRIVVEDRGPGIPPDQLDAVFEPFRRLEGSRNRDTGGAGLGLAIVRRSISRLGGTIRLENRPEGGLRATVTL</sequence>
<dbReference type="InterPro" id="IPR036097">
    <property type="entry name" value="HisK_dim/P_sf"/>
</dbReference>
<dbReference type="Proteomes" id="UP000571950">
    <property type="component" value="Unassembled WGS sequence"/>
</dbReference>
<dbReference type="SMART" id="SM00387">
    <property type="entry name" value="HATPase_c"/>
    <property type="match status" value="1"/>
</dbReference>
<dbReference type="InterPro" id="IPR003660">
    <property type="entry name" value="HAMP_dom"/>
</dbReference>
<dbReference type="Pfam" id="PF00672">
    <property type="entry name" value="HAMP"/>
    <property type="match status" value="1"/>
</dbReference>
<evidence type="ECO:0000259" key="12">
    <source>
        <dbReference type="PROSITE" id="PS50885"/>
    </source>
</evidence>
<evidence type="ECO:0000259" key="11">
    <source>
        <dbReference type="PROSITE" id="PS50109"/>
    </source>
</evidence>
<evidence type="ECO:0000256" key="5">
    <source>
        <dbReference type="ARBA" id="ARBA00022553"/>
    </source>
</evidence>
<comment type="catalytic activity">
    <reaction evidence="1">
        <text>ATP + protein L-histidine = ADP + protein N-phospho-L-histidine.</text>
        <dbReference type="EC" id="2.7.13.3"/>
    </reaction>
</comment>
<dbReference type="InterPro" id="IPR003661">
    <property type="entry name" value="HisK_dim/P_dom"/>
</dbReference>
<keyword evidence="6" id="KW-0808">Transferase</keyword>
<comment type="subcellular location">
    <subcellularLocation>
        <location evidence="2">Cell membrane</location>
        <topology evidence="2">Multi-pass membrane protein</topology>
    </subcellularLocation>
</comment>
<dbReference type="PANTHER" id="PTHR44936">
    <property type="entry name" value="SENSOR PROTEIN CREC"/>
    <property type="match status" value="1"/>
</dbReference>
<feature type="domain" description="HAMP" evidence="12">
    <location>
        <begin position="177"/>
        <end position="228"/>
    </location>
</feature>
<dbReference type="PANTHER" id="PTHR44936:SF10">
    <property type="entry name" value="SENSOR PROTEIN RSTB"/>
    <property type="match status" value="1"/>
</dbReference>
<proteinExistence type="predicted"/>
<dbReference type="SUPFAM" id="SSF47384">
    <property type="entry name" value="Homodimeric domain of signal transducing histidine kinase"/>
    <property type="match status" value="1"/>
</dbReference>
<dbReference type="GO" id="GO:0000155">
    <property type="term" value="F:phosphorelay sensor kinase activity"/>
    <property type="evidence" value="ECO:0007669"/>
    <property type="project" value="InterPro"/>
</dbReference>
<evidence type="ECO:0000313" key="13">
    <source>
        <dbReference type="EMBL" id="MBB3924730.1"/>
    </source>
</evidence>
<dbReference type="GO" id="GO:0005524">
    <property type="term" value="F:ATP binding"/>
    <property type="evidence" value="ECO:0007669"/>
    <property type="project" value="UniProtKB-KW"/>
</dbReference>
<dbReference type="AlphaFoldDB" id="A0A7W6BJA4"/>
<dbReference type="PROSITE" id="PS50109">
    <property type="entry name" value="HIS_KIN"/>
    <property type="match status" value="1"/>
</dbReference>
<evidence type="ECO:0000256" key="3">
    <source>
        <dbReference type="ARBA" id="ARBA00012438"/>
    </source>
</evidence>
<dbReference type="SUPFAM" id="SSF55874">
    <property type="entry name" value="ATPase domain of HSP90 chaperone/DNA topoisomerase II/histidine kinase"/>
    <property type="match status" value="1"/>
</dbReference>